<evidence type="ECO:0000313" key="4">
    <source>
        <dbReference type="EMBL" id="VDN07192.1"/>
    </source>
</evidence>
<feature type="transmembrane region" description="Helical" evidence="2">
    <location>
        <begin position="658"/>
        <end position="675"/>
    </location>
</feature>
<keyword evidence="2" id="KW-0812">Transmembrane</keyword>
<comment type="pathway">
    <text evidence="1">Protein modification; protein ubiquitination.</text>
</comment>
<dbReference type="PANTHER" id="PTHR21497:SF39">
    <property type="entry name" value="E3 UBIQUITIN-PROTEIN LIGASE UBR3"/>
    <property type="match status" value="1"/>
</dbReference>
<keyword evidence="2" id="KW-1133">Transmembrane helix</keyword>
<dbReference type="GO" id="GO:0016567">
    <property type="term" value="P:protein ubiquitination"/>
    <property type="evidence" value="ECO:0007669"/>
    <property type="project" value="UniProtKB-UniRule"/>
</dbReference>
<reference evidence="6" key="1">
    <citation type="submission" date="2017-02" db="UniProtKB">
        <authorList>
            <consortium name="WormBaseParasite"/>
        </authorList>
    </citation>
    <scope>IDENTIFICATION</scope>
</reference>
<accession>A0A0N5D8X1</accession>
<keyword evidence="5" id="KW-1185">Reference proteome</keyword>
<reference evidence="4 5" key="2">
    <citation type="submission" date="2018-11" db="EMBL/GenBank/DDBJ databases">
        <authorList>
            <consortium name="Pathogen Informatics"/>
        </authorList>
    </citation>
    <scope>NUCLEOTIDE SEQUENCE [LARGE SCALE GENOMIC DNA]</scope>
</reference>
<gene>
    <name evidence="4" type="ORF">TCLT_LOCUS9556</name>
</gene>
<dbReference type="EC" id="2.3.2.27" evidence="1"/>
<dbReference type="STRING" id="103827.A0A0N5D8X1"/>
<dbReference type="EMBL" id="UYYF01004824">
    <property type="protein sequence ID" value="VDN07192.1"/>
    <property type="molecule type" value="Genomic_DNA"/>
</dbReference>
<dbReference type="GO" id="GO:0005737">
    <property type="term" value="C:cytoplasm"/>
    <property type="evidence" value="ECO:0007669"/>
    <property type="project" value="TreeGrafter"/>
</dbReference>
<dbReference type="GO" id="GO:0000151">
    <property type="term" value="C:ubiquitin ligase complex"/>
    <property type="evidence" value="ECO:0007669"/>
    <property type="project" value="TreeGrafter"/>
</dbReference>
<keyword evidence="1" id="KW-0479">Metal-binding</keyword>
<organism evidence="6">
    <name type="scientific">Thelazia callipaeda</name>
    <name type="common">Oriental eyeworm</name>
    <name type="synonym">Parasitic nematode</name>
    <dbReference type="NCBI Taxonomy" id="103827"/>
    <lineage>
        <taxon>Eukaryota</taxon>
        <taxon>Metazoa</taxon>
        <taxon>Ecdysozoa</taxon>
        <taxon>Nematoda</taxon>
        <taxon>Chromadorea</taxon>
        <taxon>Rhabditida</taxon>
        <taxon>Spirurina</taxon>
        <taxon>Spiruromorpha</taxon>
        <taxon>Thelazioidea</taxon>
        <taxon>Thelaziidae</taxon>
        <taxon>Thelazia</taxon>
    </lineage>
</organism>
<keyword evidence="1" id="KW-0862">Zinc</keyword>
<keyword evidence="1" id="KW-0863">Zinc-finger</keyword>
<feature type="transmembrane region" description="Helical" evidence="2">
    <location>
        <begin position="681"/>
        <end position="709"/>
    </location>
</feature>
<dbReference type="WBParaSite" id="TCLT_0000956701-mRNA-1">
    <property type="protein sequence ID" value="TCLT_0000956701-mRNA-1"/>
    <property type="gene ID" value="TCLT_0000956701"/>
</dbReference>
<dbReference type="UniPathway" id="UPA00143"/>
<comment type="similarity">
    <text evidence="1">Belongs to the E3 ubiquitin-protein ligase UBR1-like family.</text>
</comment>
<name>A0A0N5D8X1_THECL</name>
<proteinExistence type="inferred from homology"/>
<keyword evidence="1" id="KW-0833">Ubl conjugation pathway</keyword>
<evidence type="ECO:0000256" key="2">
    <source>
        <dbReference type="SAM" id="Phobius"/>
    </source>
</evidence>
<keyword evidence="1" id="KW-0808">Transferase</keyword>
<keyword evidence="2" id="KW-0472">Membrane</keyword>
<evidence type="ECO:0000259" key="3">
    <source>
        <dbReference type="Pfam" id="PF18995"/>
    </source>
</evidence>
<dbReference type="Pfam" id="PF18995">
    <property type="entry name" value="PRT6_C"/>
    <property type="match status" value="1"/>
</dbReference>
<evidence type="ECO:0000313" key="5">
    <source>
        <dbReference type="Proteomes" id="UP000276776"/>
    </source>
</evidence>
<dbReference type="OrthoDB" id="5869008at2759"/>
<dbReference type="InterPro" id="IPR044046">
    <property type="entry name" value="E3_ligase_UBR-like_C"/>
</dbReference>
<dbReference type="GO" id="GO:0061630">
    <property type="term" value="F:ubiquitin protein ligase activity"/>
    <property type="evidence" value="ECO:0007669"/>
    <property type="project" value="UniProtKB-UniRule"/>
</dbReference>
<dbReference type="GO" id="GO:0071596">
    <property type="term" value="P:ubiquitin-dependent protein catabolic process via the N-end rule pathway"/>
    <property type="evidence" value="ECO:0007669"/>
    <property type="project" value="UniProtKB-UniRule"/>
</dbReference>
<sequence>MFDPVFCRMRSTSTREYNDALLRYEKIEHNLLKQSPVARSCDRLWLPYRLPAFDDIWAARSARFLITPSFLILVHKIVYIYVDCQELNESIFQATVYLLTLFVKFVTSRQFPNIVMDALTNVPLSIKEMMSKGSTVSDMLASSFTKIVITKERKMSPIIMLLLNYMRQLNDEKAITRESDRLLAEALYKKINMDAQELDSVSGYAIDYIGRLFCLLYHSCDEVRKFLDKFIVDYRMRQSKRDECNKGHDTSPINSARRLAAKRRQEILLAAHQKKNALLMKKMMEIEGMTQTEMDAMETAENSSVRRYGCSICNDTTACTLDHPVGMMCSFLINYVLEHSLSIDCLSLSVLEVDEKDIRLNPLMLKAFNSYRRSLIETLFAKDLDLVEAPAGIEVRTCGHYAHVECYKTYIRTLLEDSSPTSDPLRVQIEISCPVCRATVHTLLPDNESEKFTLYEDLFVAFLTVCDEWTSYREINASTPKNLQMFALELAKNNIERNILLSELDLYDRSNRELLTGVHILRIMKILSNFIVGRFAEHFVLCLVEHLIHGVRYQGTRRDIDFIAYQWKHITFGFSKNYGNMGVDCSRIQEIWQQSTSQESEISDSSIIEAKIAKMHMENDNKLEDEIPLVVFDLKTTLVRISAYIVTDDSLTSEDRKGLLSGISAVLVAALLAVLTSLHDFWFLLGLLSFVFQATFYASIVRTAIVAAIHMRKSQLKELKDLSLSNEVFTFAVQNVVNKILSYSCMELEDIFISNATFVDFEKALQFACTDLSRLTAQLWHECGIQKYPKDYSMTNATYMEIYRSLTDCNELSLELLPIDHINRWVGTVFQSMNRLDFLVNLCEEPLSWHRFILLQLPGNYDDLFTRFFGRTCVTCQKVPRMPFICLLCGLLLCLDNCCTLPYNEVVLSNEVERHTYVCCGGVGCFLSLNTTLIAIVSNRKAALWGSVYLDAHGEEDRNLRRGKPLFLSKRRLERLFADWAMQSFDHLIVKFFNFENLMSYLRDGHYALQ</sequence>
<dbReference type="PANTHER" id="PTHR21497">
    <property type="entry name" value="UBIQUITIN LIGASE E3 ALPHA-RELATED"/>
    <property type="match status" value="1"/>
</dbReference>
<dbReference type="InterPro" id="IPR039164">
    <property type="entry name" value="UBR1-like"/>
</dbReference>
<comment type="function">
    <text evidence="1">Ubiquitin ligase protein which is a component of the N-end rule pathway. Recognizes and binds to proteins bearing specific N-terminal residues that are destabilizing according to the N-end rule, leading to their ubiquitination and subsequent degradation.</text>
</comment>
<comment type="catalytic activity">
    <reaction evidence="1">
        <text>S-ubiquitinyl-[E2 ubiquitin-conjugating enzyme]-L-cysteine + [acceptor protein]-L-lysine = [E2 ubiquitin-conjugating enzyme]-L-cysteine + N(6)-ubiquitinyl-[acceptor protein]-L-lysine.</text>
        <dbReference type="EC" id="2.3.2.27"/>
    </reaction>
</comment>
<evidence type="ECO:0000256" key="1">
    <source>
        <dbReference type="RuleBase" id="RU366018"/>
    </source>
</evidence>
<dbReference type="GO" id="GO:0008270">
    <property type="term" value="F:zinc ion binding"/>
    <property type="evidence" value="ECO:0007669"/>
    <property type="project" value="UniProtKB-UniRule"/>
</dbReference>
<feature type="domain" description="E3 ubiquitin-protein ligase UBR-like C-terminal" evidence="3">
    <location>
        <begin position="647"/>
        <end position="980"/>
    </location>
</feature>
<evidence type="ECO:0000313" key="6">
    <source>
        <dbReference type="WBParaSite" id="TCLT_0000956701-mRNA-1"/>
    </source>
</evidence>
<dbReference type="Proteomes" id="UP000276776">
    <property type="component" value="Unassembled WGS sequence"/>
</dbReference>
<protein>
    <recommendedName>
        <fullName evidence="1">E3 ubiquitin-protein ligase</fullName>
        <ecNumber evidence="1">2.3.2.27</ecNumber>
    </recommendedName>
</protein>
<dbReference type="AlphaFoldDB" id="A0A0N5D8X1"/>